<keyword evidence="1" id="KW-0472">Membrane</keyword>
<keyword evidence="1" id="KW-0812">Transmembrane</keyword>
<feature type="transmembrane region" description="Helical" evidence="1">
    <location>
        <begin position="27"/>
        <end position="46"/>
    </location>
</feature>
<evidence type="ECO:0008006" key="4">
    <source>
        <dbReference type="Google" id="ProtNLM"/>
    </source>
</evidence>
<accession>A0ABS5AAW4</accession>
<evidence type="ECO:0000313" key="2">
    <source>
        <dbReference type="EMBL" id="MBP2473334.1"/>
    </source>
</evidence>
<comment type="caution">
    <text evidence="2">The sequence shown here is derived from an EMBL/GenBank/DDBJ whole genome shotgun (WGS) entry which is preliminary data.</text>
</comment>
<protein>
    <recommendedName>
        <fullName evidence="4">LPXTG cell wall anchor domain-containing protein</fullName>
    </recommendedName>
</protein>
<reference evidence="2 3" key="1">
    <citation type="submission" date="2021-03" db="EMBL/GenBank/DDBJ databases">
        <title>Sequencing the genomes of 1000 actinobacteria strains.</title>
        <authorList>
            <person name="Klenk H.-P."/>
        </authorList>
    </citation>
    <scope>NUCLEOTIDE SEQUENCE [LARGE SCALE GENOMIC DNA]</scope>
    <source>
        <strain evidence="2 3">DSM 44580</strain>
    </source>
</reference>
<proteinExistence type="predicted"/>
<evidence type="ECO:0000256" key="1">
    <source>
        <dbReference type="SAM" id="Phobius"/>
    </source>
</evidence>
<dbReference type="EMBL" id="JAGIOO010000001">
    <property type="protein sequence ID" value="MBP2473334.1"/>
    <property type="molecule type" value="Genomic_DNA"/>
</dbReference>
<keyword evidence="3" id="KW-1185">Reference proteome</keyword>
<dbReference type="RefSeq" id="WP_169733900.1">
    <property type="nucleotide sequence ID" value="NZ_JAGIOO010000001.1"/>
</dbReference>
<dbReference type="Proteomes" id="UP001519363">
    <property type="component" value="Unassembled WGS sequence"/>
</dbReference>
<organism evidence="2 3">
    <name type="scientific">Crossiella equi</name>
    <dbReference type="NCBI Taxonomy" id="130796"/>
    <lineage>
        <taxon>Bacteria</taxon>
        <taxon>Bacillati</taxon>
        <taxon>Actinomycetota</taxon>
        <taxon>Actinomycetes</taxon>
        <taxon>Pseudonocardiales</taxon>
        <taxon>Pseudonocardiaceae</taxon>
        <taxon>Crossiella</taxon>
    </lineage>
</organism>
<gene>
    <name evidence="2" type="ORF">JOF53_002206</name>
</gene>
<sequence>MTKYLLALLVVLLGAAAVVYGGHDDSPGLQLIGLALVLGTIGTTAYRRSRSRG</sequence>
<evidence type="ECO:0000313" key="3">
    <source>
        <dbReference type="Proteomes" id="UP001519363"/>
    </source>
</evidence>
<keyword evidence="1" id="KW-1133">Transmembrane helix</keyword>
<name>A0ABS5AAW4_9PSEU</name>